<dbReference type="Proteomes" id="UP000078343">
    <property type="component" value="Unassembled WGS sequence"/>
</dbReference>
<dbReference type="AlphaFoldDB" id="A0A178Z2N5"/>
<comment type="caution">
    <text evidence="1">The sequence shown here is derived from an EMBL/GenBank/DDBJ whole genome shotgun (WGS) entry which is preliminary data.</text>
</comment>
<organism evidence="1 2">
    <name type="scientific">Fonsecaea erecta</name>
    <dbReference type="NCBI Taxonomy" id="1367422"/>
    <lineage>
        <taxon>Eukaryota</taxon>
        <taxon>Fungi</taxon>
        <taxon>Dikarya</taxon>
        <taxon>Ascomycota</taxon>
        <taxon>Pezizomycotina</taxon>
        <taxon>Eurotiomycetes</taxon>
        <taxon>Chaetothyriomycetidae</taxon>
        <taxon>Chaetothyriales</taxon>
        <taxon>Herpotrichiellaceae</taxon>
        <taxon>Fonsecaea</taxon>
    </lineage>
</organism>
<gene>
    <name evidence="1" type="ORF">AYL99_11857</name>
</gene>
<name>A0A178Z2N5_9EURO</name>
<sequence>MIEELDYAFLTLQITKKPAFSTKADLEARAAECPEEWCHTNETVKAMGQSTSRASHKRHTSQLSLLLDLEYCVVTTAMGILDLIRFADSKVEDGTIRKRRLLSPTAKQWKKWARAIISREDSNLDYTAYSYRSDPPTRTFGGKLKISDTESEQVVDTKFEDVPKK</sequence>
<evidence type="ECO:0000313" key="1">
    <source>
        <dbReference type="EMBL" id="OAP53977.1"/>
    </source>
</evidence>
<dbReference type="EMBL" id="LVYI01000017">
    <property type="protein sequence ID" value="OAP53977.1"/>
    <property type="molecule type" value="Genomic_DNA"/>
</dbReference>
<evidence type="ECO:0000313" key="2">
    <source>
        <dbReference type="Proteomes" id="UP000078343"/>
    </source>
</evidence>
<dbReference type="RefSeq" id="XP_018687344.1">
    <property type="nucleotide sequence ID" value="XM_018843361.1"/>
</dbReference>
<dbReference type="OrthoDB" id="2274698at2759"/>
<reference evidence="1 2" key="1">
    <citation type="submission" date="2016-04" db="EMBL/GenBank/DDBJ databases">
        <title>Draft genome of Fonsecaea erecta CBS 125763.</title>
        <authorList>
            <person name="Weiss V.A."/>
            <person name="Vicente V.A."/>
            <person name="Raittz R.T."/>
            <person name="Moreno L.F."/>
            <person name="De Souza E.M."/>
            <person name="Pedrosa F.O."/>
            <person name="Steffens M.B."/>
            <person name="Faoro H."/>
            <person name="Tadra-Sfeir M.Z."/>
            <person name="Najafzadeh M.J."/>
            <person name="Felipe M.S."/>
            <person name="Teixeira M."/>
            <person name="Sun J."/>
            <person name="Xi L."/>
            <person name="Gomes R."/>
            <person name="De Azevedo C.M."/>
            <person name="Salgado C.G."/>
            <person name="Da Silva M.B."/>
            <person name="Nascimento M.F."/>
            <person name="Queiroz-Telles F."/>
            <person name="Attili D.S."/>
            <person name="Gorbushina A."/>
        </authorList>
    </citation>
    <scope>NUCLEOTIDE SEQUENCE [LARGE SCALE GENOMIC DNA]</scope>
    <source>
        <strain evidence="1 2">CBS 125763</strain>
    </source>
</reference>
<keyword evidence="2" id="KW-1185">Reference proteome</keyword>
<protein>
    <submittedName>
        <fullName evidence="1">Uncharacterized protein</fullName>
    </submittedName>
</protein>
<accession>A0A178Z2N5</accession>
<dbReference type="STRING" id="1367422.A0A178Z2N5"/>
<proteinExistence type="predicted"/>
<dbReference type="GeneID" id="30016024"/>